<evidence type="ECO:0000313" key="1">
    <source>
        <dbReference type="EMBL" id="MFD2550216.1"/>
    </source>
</evidence>
<organism evidence="1 2">
    <name type="scientific">Bizionia sediminis</name>
    <dbReference type="NCBI Taxonomy" id="1737064"/>
    <lineage>
        <taxon>Bacteria</taxon>
        <taxon>Pseudomonadati</taxon>
        <taxon>Bacteroidota</taxon>
        <taxon>Flavobacteriia</taxon>
        <taxon>Flavobacteriales</taxon>
        <taxon>Flavobacteriaceae</taxon>
        <taxon>Bizionia</taxon>
    </lineage>
</organism>
<reference evidence="2" key="1">
    <citation type="journal article" date="2019" name="Int. J. Syst. Evol. Microbiol.">
        <title>The Global Catalogue of Microorganisms (GCM) 10K type strain sequencing project: providing services to taxonomists for standard genome sequencing and annotation.</title>
        <authorList>
            <consortium name="The Broad Institute Genomics Platform"/>
            <consortium name="The Broad Institute Genome Sequencing Center for Infectious Disease"/>
            <person name="Wu L."/>
            <person name="Ma J."/>
        </authorList>
    </citation>
    <scope>NUCLEOTIDE SEQUENCE [LARGE SCALE GENOMIC DNA]</scope>
    <source>
        <strain evidence="2">KCTC 42587</strain>
    </source>
</reference>
<comment type="caution">
    <text evidence="1">The sequence shown here is derived from an EMBL/GenBank/DDBJ whole genome shotgun (WGS) entry which is preliminary data.</text>
</comment>
<gene>
    <name evidence="1" type="ORF">ACFSQP_00170</name>
</gene>
<dbReference type="InterPro" id="IPR038714">
    <property type="entry name" value="YfeY-like_sf"/>
</dbReference>
<dbReference type="Proteomes" id="UP001597472">
    <property type="component" value="Unassembled WGS sequence"/>
</dbReference>
<sequence length="184" mass="20430">MRKIILSIITIAAIASSCSNQPDPFQISKNRVGLLTDTTQVANLAMAFPNDTIVKLATTEAYMRAYSDIEIRDKTGNTLLVLSPKQITDSTAVISTVKVMDSRYKTPEGISVASTFGEIQKKYTISSIQNTIKNVVIFVDDIQAFFTIDKKELPASLQFDSNTQIEAIQIPETAKIKYFMLGWH</sequence>
<evidence type="ECO:0008006" key="3">
    <source>
        <dbReference type="Google" id="ProtNLM"/>
    </source>
</evidence>
<evidence type="ECO:0000313" key="2">
    <source>
        <dbReference type="Proteomes" id="UP001597472"/>
    </source>
</evidence>
<name>A0ABW5KNN0_9FLAO</name>
<accession>A0ABW5KNN0</accession>
<dbReference type="EMBL" id="JBHULS010000001">
    <property type="protein sequence ID" value="MFD2550216.1"/>
    <property type="molecule type" value="Genomic_DNA"/>
</dbReference>
<dbReference type="Gene3D" id="2.60.460.10">
    <property type="entry name" value="protein yfey like domain"/>
    <property type="match status" value="1"/>
</dbReference>
<protein>
    <recommendedName>
        <fullName evidence="3">DUF4292 domain-containing protein</fullName>
    </recommendedName>
</protein>
<proteinExistence type="predicted"/>
<keyword evidence="2" id="KW-1185">Reference proteome</keyword>
<dbReference type="PROSITE" id="PS51257">
    <property type="entry name" value="PROKAR_LIPOPROTEIN"/>
    <property type="match status" value="1"/>
</dbReference>
<dbReference type="RefSeq" id="WP_376890900.1">
    <property type="nucleotide sequence ID" value="NZ_JBHULS010000001.1"/>
</dbReference>